<name>A0A1B1Z443_9BACL</name>
<sequence length="373" mass="40616">MGTNHNHLQDECIRVQKVYDWVTARLDVRKTVSLTDEQLTAIEAALDDPSRRPLRFLAKVPKTSPSTENAEAAELYLCEQVGDKRDVTALLNGGQHTEAQLVELLFTTEIKVQVVDREGTVVTEIMANASVFEPFVLCYPDGTELYAQISKIIARIPSGTVLLNSPAPASFALDISFCVDIQVEAEVRLEVLAKFCAPRENDLAAAEGEGELCPVQSYPQRCPDIYPRPGCMCRASGDASGLTVNGVEGATESGRATVSINICPNYHIANSSFKLNFIETGSTEKPREFNFTATEFTQDSLCCIEHNGAPKIIISGKGTVDTTGEQLDFNLAIVQNGESNLFEVELINSETFSTGIVSVDQGSIVVDNCMQHN</sequence>
<dbReference type="AlphaFoldDB" id="A0A1B1Z443"/>
<evidence type="ECO:0000313" key="2">
    <source>
        <dbReference type="Proteomes" id="UP000077412"/>
    </source>
</evidence>
<gene>
    <name evidence="1" type="ORF">ABE41_008725</name>
</gene>
<reference evidence="1 2" key="1">
    <citation type="submission" date="2016-08" db="EMBL/GenBank/DDBJ databases">
        <title>Complete genome sequence of Fictibacillus arsenicus G25-54, a strain with toxicity to nematodes and a potential arsenic-resistance activity.</title>
        <authorList>
            <person name="Zheng Z."/>
        </authorList>
    </citation>
    <scope>NUCLEOTIDE SEQUENCE [LARGE SCALE GENOMIC DNA]</scope>
    <source>
        <strain evidence="1 2">G25-54</strain>
    </source>
</reference>
<proteinExistence type="predicted"/>
<dbReference type="KEGG" id="far:ABE41_008725"/>
<accession>A0A1B1Z443</accession>
<organism evidence="1 2">
    <name type="scientific">Fictibacillus arsenicus</name>
    <dbReference type="NCBI Taxonomy" id="255247"/>
    <lineage>
        <taxon>Bacteria</taxon>
        <taxon>Bacillati</taxon>
        <taxon>Bacillota</taxon>
        <taxon>Bacilli</taxon>
        <taxon>Bacillales</taxon>
        <taxon>Fictibacillaceae</taxon>
        <taxon>Fictibacillus</taxon>
    </lineage>
</organism>
<dbReference type="EMBL" id="CP016761">
    <property type="protein sequence ID" value="ANX12089.1"/>
    <property type="molecule type" value="Genomic_DNA"/>
</dbReference>
<dbReference type="RefSeq" id="WP_066288900.1">
    <property type="nucleotide sequence ID" value="NZ_CP016761.1"/>
</dbReference>
<evidence type="ECO:0000313" key="1">
    <source>
        <dbReference type="EMBL" id="ANX12089.1"/>
    </source>
</evidence>
<keyword evidence="2" id="KW-1185">Reference proteome</keyword>
<protein>
    <submittedName>
        <fullName evidence="1">Uncharacterized protein</fullName>
    </submittedName>
</protein>
<dbReference type="OrthoDB" id="2680078at2"/>
<dbReference type="STRING" id="255247.ABE41_008725"/>
<dbReference type="Proteomes" id="UP000077412">
    <property type="component" value="Chromosome"/>
</dbReference>